<reference evidence="2" key="1">
    <citation type="submission" date="2021-12" db="EMBL/GenBank/DDBJ databases">
        <authorList>
            <person name="King R."/>
        </authorList>
    </citation>
    <scope>NUCLEOTIDE SEQUENCE</scope>
</reference>
<dbReference type="PANTHER" id="PTHR46601:SF1">
    <property type="entry name" value="ADF-H DOMAIN-CONTAINING PROTEIN"/>
    <property type="match status" value="1"/>
</dbReference>
<accession>A0A9N9RET6</accession>
<protein>
    <submittedName>
        <fullName evidence="2">Uncharacterized protein</fullName>
    </submittedName>
</protein>
<dbReference type="OrthoDB" id="6375801at2759"/>
<feature type="region of interest" description="Disordered" evidence="1">
    <location>
        <begin position="1"/>
        <end position="25"/>
    </location>
</feature>
<dbReference type="Proteomes" id="UP001153714">
    <property type="component" value="Chromosome 9"/>
</dbReference>
<name>A0A9N9RET6_9NEOP</name>
<evidence type="ECO:0000313" key="2">
    <source>
        <dbReference type="EMBL" id="CAG9796386.1"/>
    </source>
</evidence>
<proteinExistence type="predicted"/>
<keyword evidence="3" id="KW-1185">Reference proteome</keyword>
<organism evidence="2 3">
    <name type="scientific">Diatraea saccharalis</name>
    <name type="common">sugarcane borer</name>
    <dbReference type="NCBI Taxonomy" id="40085"/>
    <lineage>
        <taxon>Eukaryota</taxon>
        <taxon>Metazoa</taxon>
        <taxon>Ecdysozoa</taxon>
        <taxon>Arthropoda</taxon>
        <taxon>Hexapoda</taxon>
        <taxon>Insecta</taxon>
        <taxon>Pterygota</taxon>
        <taxon>Neoptera</taxon>
        <taxon>Endopterygota</taxon>
        <taxon>Lepidoptera</taxon>
        <taxon>Glossata</taxon>
        <taxon>Ditrysia</taxon>
        <taxon>Pyraloidea</taxon>
        <taxon>Crambidae</taxon>
        <taxon>Crambinae</taxon>
        <taxon>Diatraea</taxon>
    </lineage>
</organism>
<dbReference type="PANTHER" id="PTHR46601">
    <property type="entry name" value="ULP_PROTEASE DOMAIN-CONTAINING PROTEIN"/>
    <property type="match status" value="1"/>
</dbReference>
<dbReference type="EMBL" id="OU893340">
    <property type="protein sequence ID" value="CAG9796386.1"/>
    <property type="molecule type" value="Genomic_DNA"/>
</dbReference>
<reference evidence="2" key="2">
    <citation type="submission" date="2022-10" db="EMBL/GenBank/DDBJ databases">
        <authorList>
            <consortium name="ENA_rothamsted_submissions"/>
            <consortium name="culmorum"/>
            <person name="King R."/>
        </authorList>
    </citation>
    <scope>NUCLEOTIDE SEQUENCE</scope>
</reference>
<evidence type="ECO:0000256" key="1">
    <source>
        <dbReference type="SAM" id="MobiDB-lite"/>
    </source>
</evidence>
<evidence type="ECO:0000313" key="3">
    <source>
        <dbReference type="Proteomes" id="UP001153714"/>
    </source>
</evidence>
<dbReference type="AlphaFoldDB" id="A0A9N9RET6"/>
<sequence length="556" mass="64835">MARSKKITEAEKKLKKKEYDRRRREKLKSNAESLEKLQEKERLKYLKKKRKVSVTSAIAAITCNVHCTKCLFRECLNCKERSLQYYLPNPNQLVTYRQWIYEVSTFEKDGKKKSVRKPVKKEYRVKLRQLIQNLEAALPLFFTHIGTIVHQYQAVQNIKKNLTINDILIHVDFSENYCCKYSEEIQAVHFGGGRQQITMHTGVLYLRKDDAIKPVSFCSLSSDNRHDTMAVWAHLKPIFDWIKTQSLPISRLHMLSDGPVNQYKNKFMFEMVCRYLKKIYPGIKHFSWHYSEPGHGKGAPDGIGGTLKRTADKVVAEGRDIVDLKSLKSILQTRCPSILLFEVTTSDILLMDDLIKQSKSISTFRGTQKIRQFVFFNNTLQCRSLSCIYCKKECTHYHLGYFQHNQSNQLLRTHNKTPQKSMKIDTMNLDKDNHRMYLPSTSRIQNHIGILKENDIIDLENDRSTVGSDSDKTATTGDHVLIKWGNAKYPGEVLSVFEDGLMVRCMKQGVKFWRWPNIKDEQLYRWEDVIQKIKMPKLVKRGNYVITELDDSISDV</sequence>
<gene>
    <name evidence="2" type="ORF">DIATSA_LOCUS13579</name>
</gene>